<dbReference type="Pfam" id="PF11854">
    <property type="entry name" value="MtrB_PioB"/>
    <property type="match status" value="1"/>
</dbReference>
<reference evidence="2 3" key="1">
    <citation type="submission" date="2019-04" db="EMBL/GenBank/DDBJ databases">
        <authorList>
            <person name="Hwang J.C."/>
        </authorList>
    </citation>
    <scope>NUCLEOTIDE SEQUENCE [LARGE SCALE GENOMIC DNA]</scope>
    <source>
        <strain evidence="2 3">IMCC35002</strain>
    </source>
</reference>
<dbReference type="RefSeq" id="WP_136862054.1">
    <property type="nucleotide sequence ID" value="NZ_SWCJ01000002.1"/>
</dbReference>
<protein>
    <submittedName>
        <fullName evidence="2">MtrB/PioB family decaheme-associated outer membrane protein</fullName>
    </submittedName>
</protein>
<comment type="caution">
    <text evidence="2">The sequence shown here is derived from an EMBL/GenBank/DDBJ whole genome shotgun (WGS) entry which is preliminary data.</text>
</comment>
<proteinExistence type="predicted"/>
<dbReference type="OrthoDB" id="9146719at2"/>
<keyword evidence="1" id="KW-0732">Signal</keyword>
<evidence type="ECO:0000256" key="1">
    <source>
        <dbReference type="SAM" id="SignalP"/>
    </source>
</evidence>
<dbReference type="InterPro" id="IPR020016">
    <property type="entry name" value="Decahaem-assoc_OM_MtrB/PioB"/>
</dbReference>
<dbReference type="EMBL" id="SWCJ01000002">
    <property type="protein sequence ID" value="TKB57408.1"/>
    <property type="molecule type" value="Genomic_DNA"/>
</dbReference>
<name>A0A4U1BTX8_9GAMM</name>
<dbReference type="Proteomes" id="UP000305675">
    <property type="component" value="Unassembled WGS sequence"/>
</dbReference>
<dbReference type="AlphaFoldDB" id="A0A4U1BTX8"/>
<evidence type="ECO:0000313" key="2">
    <source>
        <dbReference type="EMBL" id="TKB57408.1"/>
    </source>
</evidence>
<dbReference type="SUPFAM" id="SSF56935">
    <property type="entry name" value="Porins"/>
    <property type="match status" value="1"/>
</dbReference>
<feature type="chain" id="PRO_5020725323" evidence="1">
    <location>
        <begin position="20"/>
        <end position="667"/>
    </location>
</feature>
<gene>
    <name evidence="2" type="ORF">FCL42_03795</name>
</gene>
<accession>A0A4U1BTX8</accession>
<organism evidence="2 3">
    <name type="scientific">Ferrimonas aestuarii</name>
    <dbReference type="NCBI Taxonomy" id="2569539"/>
    <lineage>
        <taxon>Bacteria</taxon>
        <taxon>Pseudomonadati</taxon>
        <taxon>Pseudomonadota</taxon>
        <taxon>Gammaproteobacteria</taxon>
        <taxon>Alteromonadales</taxon>
        <taxon>Ferrimonadaceae</taxon>
        <taxon>Ferrimonas</taxon>
    </lineage>
</organism>
<keyword evidence="3" id="KW-1185">Reference proteome</keyword>
<dbReference type="NCBIfam" id="TIGR03509">
    <property type="entry name" value="OMP_MtrB_PioB"/>
    <property type="match status" value="1"/>
</dbReference>
<feature type="signal peptide" evidence="1">
    <location>
        <begin position="1"/>
        <end position="19"/>
    </location>
</feature>
<evidence type="ECO:0000313" key="3">
    <source>
        <dbReference type="Proteomes" id="UP000305675"/>
    </source>
</evidence>
<sequence>MHKNMITLAILAACAPAYAVDFGVGAANTDKVKFDKWQCKKCATAQAVSGNISMGVGSALVDDIHAANALGADDDGAVAALSGKINLNRQNWQLALKAHDLGQEHGDAQVVVKNGSNKATLDYRQLYQVNSGNTNTHYYQQGDELLKSDAAYSPELSLKRERINLAFENQMVLFGLPLTTSLDFGQEQKTGTKAGYVTTPSPINIAQRVDQDTQSFGASAMVAGKNWLTQLAYQGSDFSNNQTEISHQAFGSLYAEAPDNQSHQVTLSGNYLADLGQFDGRISAGRMIQDDGVVNALQSPITSWDGEVDTLDATGRFTTVVGNGWRLSAKLNHNSRDNNSSVFQFNQFDYNAVSGITEENVLLDSTQNRANLSAQYRIAKGYRLDAGFDYDSIERTQSDGLGARETTDEYGLWTALKISAFEGWKLNLKAGFSQRDGSEYQANKHSSSEENELMRKYYLADRDRTEFEVRATHTPLDNLSVDMSAQYAKDDYSATEIGLTDSEDYGYQLTLNYLASQNLTLYGFAGQQWIDTNQAGALYSTTPTWTAEINDEFISLGAGFEYRGLMADKLVIGGDYLYADSSSDADNSAVENGQFDDYYSYSHSFNLYGAYQLSERSQLKLDYRYERYYDTDYANVATDAIGGLTTLGELDHNYNAHLVMLTYSLSL</sequence>